<name>A0A2P2KUK0_RHIMU</name>
<evidence type="ECO:0000313" key="1">
    <source>
        <dbReference type="EMBL" id="MBX09385.1"/>
    </source>
</evidence>
<accession>A0A2P2KUK0</accession>
<dbReference type="EMBL" id="GGEC01028901">
    <property type="protein sequence ID" value="MBX09385.1"/>
    <property type="molecule type" value="Transcribed_RNA"/>
</dbReference>
<organism evidence="1">
    <name type="scientific">Rhizophora mucronata</name>
    <name type="common">Asiatic mangrove</name>
    <dbReference type="NCBI Taxonomy" id="61149"/>
    <lineage>
        <taxon>Eukaryota</taxon>
        <taxon>Viridiplantae</taxon>
        <taxon>Streptophyta</taxon>
        <taxon>Embryophyta</taxon>
        <taxon>Tracheophyta</taxon>
        <taxon>Spermatophyta</taxon>
        <taxon>Magnoliopsida</taxon>
        <taxon>eudicotyledons</taxon>
        <taxon>Gunneridae</taxon>
        <taxon>Pentapetalae</taxon>
        <taxon>rosids</taxon>
        <taxon>fabids</taxon>
        <taxon>Malpighiales</taxon>
        <taxon>Rhizophoraceae</taxon>
        <taxon>Rhizophora</taxon>
    </lineage>
</organism>
<proteinExistence type="predicted"/>
<dbReference type="AlphaFoldDB" id="A0A2P2KUK0"/>
<sequence length="67" mass="8066">MPLNLRPLKAKFEDWNERRGWASLGERLKIESLFLLLSPATPRKWQMEQIFRRIKTSEKAHSYRRGP</sequence>
<protein>
    <submittedName>
        <fullName evidence="1">Uncharacterized protein</fullName>
    </submittedName>
</protein>
<reference evidence="1" key="1">
    <citation type="submission" date="2018-02" db="EMBL/GenBank/DDBJ databases">
        <title>Rhizophora mucronata_Transcriptome.</title>
        <authorList>
            <person name="Meera S.P."/>
            <person name="Sreeshan A."/>
            <person name="Augustine A."/>
        </authorList>
    </citation>
    <scope>NUCLEOTIDE SEQUENCE</scope>
    <source>
        <tissue evidence="1">Leaf</tissue>
    </source>
</reference>